<dbReference type="AlphaFoldDB" id="A0A6A6ZN35"/>
<feature type="transmembrane region" description="Helical" evidence="1">
    <location>
        <begin position="115"/>
        <end position="140"/>
    </location>
</feature>
<feature type="transmembrane region" description="Helical" evidence="1">
    <location>
        <begin position="80"/>
        <end position="103"/>
    </location>
</feature>
<feature type="transmembrane region" description="Helical" evidence="1">
    <location>
        <begin position="204"/>
        <end position="225"/>
    </location>
</feature>
<keyword evidence="1" id="KW-0472">Membrane</keyword>
<evidence type="ECO:0000313" key="3">
    <source>
        <dbReference type="Proteomes" id="UP000799424"/>
    </source>
</evidence>
<sequence length="250" mass="27239">MANDGTITLRVKTASLLNSAILFISLALIGISTASLYLTGHGMKTMDNVFPPGKYEWYRGETPGTKHIVWLRYDGVNEGFILAGGAIGLLAGIVGAVGSVLSFRSPKQASVKPTLYFLALPGAVAFIATLIALISSSVIFNTSNGKECYWENGYRPENVFTCSRELAACATAPYFSQHWESPDFWPRYQARRTACGETQTGRHLVIPLFVVAVLLFALSGLKVVLAKKALRSESGEGADERVERLQREEE</sequence>
<evidence type="ECO:0000256" key="1">
    <source>
        <dbReference type="SAM" id="Phobius"/>
    </source>
</evidence>
<evidence type="ECO:0000313" key="2">
    <source>
        <dbReference type="EMBL" id="KAF2821784.1"/>
    </source>
</evidence>
<dbReference type="EMBL" id="MU006236">
    <property type="protein sequence ID" value="KAF2821784.1"/>
    <property type="molecule type" value="Genomic_DNA"/>
</dbReference>
<dbReference type="OrthoDB" id="3736736at2759"/>
<keyword evidence="3" id="KW-1185">Reference proteome</keyword>
<accession>A0A6A6ZN35</accession>
<dbReference type="Proteomes" id="UP000799424">
    <property type="component" value="Unassembled WGS sequence"/>
</dbReference>
<feature type="transmembrane region" description="Helical" evidence="1">
    <location>
        <begin position="20"/>
        <end position="38"/>
    </location>
</feature>
<evidence type="ECO:0008006" key="4">
    <source>
        <dbReference type="Google" id="ProtNLM"/>
    </source>
</evidence>
<keyword evidence="1" id="KW-1133">Transmembrane helix</keyword>
<gene>
    <name evidence="2" type="ORF">CC86DRAFT_373561</name>
</gene>
<name>A0A6A6ZN35_9PLEO</name>
<reference evidence="2" key="1">
    <citation type="journal article" date="2020" name="Stud. Mycol.">
        <title>101 Dothideomycetes genomes: a test case for predicting lifestyles and emergence of pathogens.</title>
        <authorList>
            <person name="Haridas S."/>
            <person name="Albert R."/>
            <person name="Binder M."/>
            <person name="Bloem J."/>
            <person name="Labutti K."/>
            <person name="Salamov A."/>
            <person name="Andreopoulos B."/>
            <person name="Baker S."/>
            <person name="Barry K."/>
            <person name="Bills G."/>
            <person name="Bluhm B."/>
            <person name="Cannon C."/>
            <person name="Castanera R."/>
            <person name="Culley D."/>
            <person name="Daum C."/>
            <person name="Ezra D."/>
            <person name="Gonzalez J."/>
            <person name="Henrissat B."/>
            <person name="Kuo A."/>
            <person name="Liang C."/>
            <person name="Lipzen A."/>
            <person name="Lutzoni F."/>
            <person name="Magnuson J."/>
            <person name="Mondo S."/>
            <person name="Nolan M."/>
            <person name="Ohm R."/>
            <person name="Pangilinan J."/>
            <person name="Park H.-J."/>
            <person name="Ramirez L."/>
            <person name="Alfaro M."/>
            <person name="Sun H."/>
            <person name="Tritt A."/>
            <person name="Yoshinaga Y."/>
            <person name="Zwiers L.-H."/>
            <person name="Turgeon B."/>
            <person name="Goodwin S."/>
            <person name="Spatafora J."/>
            <person name="Crous P."/>
            <person name="Grigoriev I."/>
        </authorList>
    </citation>
    <scope>NUCLEOTIDE SEQUENCE</scope>
    <source>
        <strain evidence="2">CBS 113818</strain>
    </source>
</reference>
<organism evidence="2 3">
    <name type="scientific">Ophiobolus disseminans</name>
    <dbReference type="NCBI Taxonomy" id="1469910"/>
    <lineage>
        <taxon>Eukaryota</taxon>
        <taxon>Fungi</taxon>
        <taxon>Dikarya</taxon>
        <taxon>Ascomycota</taxon>
        <taxon>Pezizomycotina</taxon>
        <taxon>Dothideomycetes</taxon>
        <taxon>Pleosporomycetidae</taxon>
        <taxon>Pleosporales</taxon>
        <taxon>Pleosporineae</taxon>
        <taxon>Phaeosphaeriaceae</taxon>
        <taxon>Ophiobolus</taxon>
    </lineage>
</organism>
<keyword evidence="1" id="KW-0812">Transmembrane</keyword>
<proteinExistence type="predicted"/>
<protein>
    <recommendedName>
        <fullName evidence="4">Transmembrane protein</fullName>
    </recommendedName>
</protein>